<dbReference type="Pfam" id="PF10609">
    <property type="entry name" value="ParA"/>
    <property type="match status" value="1"/>
</dbReference>
<accession>A0A9Q0QRP8</accession>
<evidence type="ECO:0000256" key="12">
    <source>
        <dbReference type="ARBA" id="ARBA00081370"/>
    </source>
</evidence>
<comment type="similarity">
    <text evidence="11">Belongs to the Mrp/NBP35 ATP-binding proteins family.</text>
</comment>
<dbReference type="PANTHER" id="PTHR42961:SF2">
    <property type="entry name" value="IRON-SULFUR PROTEIN NUBPL"/>
    <property type="match status" value="1"/>
</dbReference>
<dbReference type="GO" id="GO:0005524">
    <property type="term" value="F:ATP binding"/>
    <property type="evidence" value="ECO:0007669"/>
    <property type="project" value="UniProtKB-KW"/>
</dbReference>
<comment type="subcellular location">
    <subcellularLocation>
        <location evidence="2">Mitochondrion</location>
    </subcellularLocation>
</comment>
<evidence type="ECO:0000256" key="10">
    <source>
        <dbReference type="ARBA" id="ARBA00023128"/>
    </source>
</evidence>
<keyword evidence="5" id="KW-0547">Nucleotide-binding</keyword>
<protein>
    <recommendedName>
        <fullName evidence="12">Nucleotide-binding protein-like</fullName>
    </recommendedName>
</protein>
<gene>
    <name evidence="13" type="ORF">NE237_016251</name>
</gene>
<dbReference type="OrthoDB" id="1741334at2759"/>
<evidence type="ECO:0000256" key="4">
    <source>
        <dbReference type="ARBA" id="ARBA00022723"/>
    </source>
</evidence>
<dbReference type="GO" id="GO:0140663">
    <property type="term" value="F:ATP-dependent FeS chaperone activity"/>
    <property type="evidence" value="ECO:0007669"/>
    <property type="project" value="InterPro"/>
</dbReference>
<dbReference type="Proteomes" id="UP001141806">
    <property type="component" value="Unassembled WGS sequence"/>
</dbReference>
<keyword evidence="4" id="KW-0479">Metal-binding</keyword>
<evidence type="ECO:0000256" key="3">
    <source>
        <dbReference type="ARBA" id="ARBA00022485"/>
    </source>
</evidence>
<dbReference type="CDD" id="cd02037">
    <property type="entry name" value="Mrp_NBP35"/>
    <property type="match status" value="1"/>
</dbReference>
<dbReference type="GO" id="GO:0016226">
    <property type="term" value="P:iron-sulfur cluster assembly"/>
    <property type="evidence" value="ECO:0007669"/>
    <property type="project" value="InterPro"/>
</dbReference>
<dbReference type="InterPro" id="IPR033756">
    <property type="entry name" value="YlxH/NBP35"/>
</dbReference>
<keyword evidence="6" id="KW-0067">ATP-binding</keyword>
<dbReference type="GO" id="GO:0051539">
    <property type="term" value="F:4 iron, 4 sulfur cluster binding"/>
    <property type="evidence" value="ECO:0007669"/>
    <property type="project" value="UniProtKB-KW"/>
</dbReference>
<sequence>MLAVESWKLNFRRAMGLSSKFMPIKRLLGSSTANHTRVEAVRGFAGLNEKRVAAKGPLIEGVTDIIAIASGKGGVGKSTTAVNLAVALANTCQRKVGLLDADVYGPSIPTMMKVHGKPEVSEDLRMVPIENHGVKCMSIGFLVEKDAPVVWRGPMVMSALEKLTRGVGWGKLDILVVDMPPGTGDAQLSISQRLQLSGALIVSTPQDIALIDARRGANMFRKVQVPILGVIENMSCFRCPHCGENSHIFGSGGARRTADEMDMEFLGEIPLEMDIRRSSDEGSPIVIESPDSAVSKAYNDVAHKVVHRLEELAKEREHHPEILL</sequence>
<dbReference type="HAMAP" id="MF_02040">
    <property type="entry name" value="Mrp_NBP35"/>
    <property type="match status" value="1"/>
</dbReference>
<dbReference type="InterPro" id="IPR019591">
    <property type="entry name" value="Mrp/NBP35_ATP-bd"/>
</dbReference>
<evidence type="ECO:0000256" key="2">
    <source>
        <dbReference type="ARBA" id="ARBA00004173"/>
    </source>
</evidence>
<reference evidence="13" key="1">
    <citation type="journal article" date="2023" name="Plant J.">
        <title>The genome of the king protea, Protea cynaroides.</title>
        <authorList>
            <person name="Chang J."/>
            <person name="Duong T.A."/>
            <person name="Schoeman C."/>
            <person name="Ma X."/>
            <person name="Roodt D."/>
            <person name="Barker N."/>
            <person name="Li Z."/>
            <person name="Van de Peer Y."/>
            <person name="Mizrachi E."/>
        </authorList>
    </citation>
    <scope>NUCLEOTIDE SEQUENCE</scope>
    <source>
        <tissue evidence="13">Young leaves</tissue>
    </source>
</reference>
<evidence type="ECO:0000256" key="11">
    <source>
        <dbReference type="ARBA" id="ARBA00024036"/>
    </source>
</evidence>
<dbReference type="FunFam" id="3.40.50.300:FF:000709">
    <property type="entry name" value="Iron-sulfur protein NUBPL isoform X1"/>
    <property type="match status" value="1"/>
</dbReference>
<evidence type="ECO:0000256" key="9">
    <source>
        <dbReference type="ARBA" id="ARBA00023014"/>
    </source>
</evidence>
<dbReference type="GO" id="GO:0032981">
    <property type="term" value="P:mitochondrial respiratory chain complex I assembly"/>
    <property type="evidence" value="ECO:0007669"/>
    <property type="project" value="TreeGrafter"/>
</dbReference>
<keyword evidence="14" id="KW-1185">Reference proteome</keyword>
<evidence type="ECO:0000256" key="1">
    <source>
        <dbReference type="ARBA" id="ARBA00001966"/>
    </source>
</evidence>
<evidence type="ECO:0000256" key="5">
    <source>
        <dbReference type="ARBA" id="ARBA00022741"/>
    </source>
</evidence>
<dbReference type="PANTHER" id="PTHR42961">
    <property type="entry name" value="IRON-SULFUR PROTEIN NUBPL"/>
    <property type="match status" value="1"/>
</dbReference>
<evidence type="ECO:0000256" key="7">
    <source>
        <dbReference type="ARBA" id="ARBA00022946"/>
    </source>
</evidence>
<dbReference type="SUPFAM" id="SSF52540">
    <property type="entry name" value="P-loop containing nucleoside triphosphate hydrolases"/>
    <property type="match status" value="1"/>
</dbReference>
<evidence type="ECO:0000313" key="14">
    <source>
        <dbReference type="Proteomes" id="UP001141806"/>
    </source>
</evidence>
<dbReference type="EMBL" id="JAMYWD010000006">
    <property type="protein sequence ID" value="KAJ4969550.1"/>
    <property type="molecule type" value="Genomic_DNA"/>
</dbReference>
<dbReference type="Gene3D" id="3.40.50.300">
    <property type="entry name" value="P-loop containing nucleotide triphosphate hydrolases"/>
    <property type="match status" value="1"/>
</dbReference>
<keyword evidence="7" id="KW-0809">Transit peptide</keyword>
<keyword evidence="3" id="KW-0004">4Fe-4S</keyword>
<name>A0A9Q0QRP8_9MAGN</name>
<dbReference type="GO" id="GO:0005759">
    <property type="term" value="C:mitochondrial matrix"/>
    <property type="evidence" value="ECO:0007669"/>
    <property type="project" value="UniProtKB-ARBA"/>
</dbReference>
<keyword evidence="10" id="KW-0496">Mitochondrion</keyword>
<evidence type="ECO:0000313" key="13">
    <source>
        <dbReference type="EMBL" id="KAJ4969550.1"/>
    </source>
</evidence>
<dbReference type="InterPro" id="IPR044304">
    <property type="entry name" value="NUBPL-like"/>
</dbReference>
<comment type="cofactor">
    <cofactor evidence="1">
        <name>[4Fe-4S] cluster</name>
        <dbReference type="ChEBI" id="CHEBI:49883"/>
    </cofactor>
</comment>
<dbReference type="InterPro" id="IPR027417">
    <property type="entry name" value="P-loop_NTPase"/>
</dbReference>
<evidence type="ECO:0000256" key="6">
    <source>
        <dbReference type="ARBA" id="ARBA00022840"/>
    </source>
</evidence>
<evidence type="ECO:0000256" key="8">
    <source>
        <dbReference type="ARBA" id="ARBA00023004"/>
    </source>
</evidence>
<proteinExistence type="inferred from homology"/>
<keyword evidence="9" id="KW-0411">Iron-sulfur</keyword>
<dbReference type="AlphaFoldDB" id="A0A9Q0QRP8"/>
<keyword evidence="8" id="KW-0408">Iron</keyword>
<comment type="caution">
    <text evidence="13">The sequence shown here is derived from an EMBL/GenBank/DDBJ whole genome shotgun (WGS) entry which is preliminary data.</text>
</comment>
<organism evidence="13 14">
    <name type="scientific">Protea cynaroides</name>
    <dbReference type="NCBI Taxonomy" id="273540"/>
    <lineage>
        <taxon>Eukaryota</taxon>
        <taxon>Viridiplantae</taxon>
        <taxon>Streptophyta</taxon>
        <taxon>Embryophyta</taxon>
        <taxon>Tracheophyta</taxon>
        <taxon>Spermatophyta</taxon>
        <taxon>Magnoliopsida</taxon>
        <taxon>Proteales</taxon>
        <taxon>Proteaceae</taxon>
        <taxon>Protea</taxon>
    </lineage>
</organism>
<dbReference type="GO" id="GO:0046872">
    <property type="term" value="F:metal ion binding"/>
    <property type="evidence" value="ECO:0007669"/>
    <property type="project" value="UniProtKB-KW"/>
</dbReference>